<feature type="domain" description="Transposase IS204/IS1001/IS1096/IS1165 DDE" evidence="1">
    <location>
        <begin position="5"/>
        <end position="111"/>
    </location>
</feature>
<gene>
    <name evidence="2" type="ORF">T233_01019</name>
</gene>
<name>V6Q400_9ENTE</name>
<dbReference type="EMBL" id="AYSH01000014">
    <property type="protein sequence ID" value="EST89854.1"/>
    <property type="molecule type" value="Genomic_DNA"/>
</dbReference>
<dbReference type="Proteomes" id="UP000018126">
    <property type="component" value="Unassembled WGS sequence"/>
</dbReference>
<dbReference type="eggNOG" id="COG3464">
    <property type="taxonomic scope" value="Bacteria"/>
</dbReference>
<evidence type="ECO:0000313" key="2">
    <source>
        <dbReference type="EMBL" id="EST89854.1"/>
    </source>
</evidence>
<accession>V6Q400</accession>
<evidence type="ECO:0000313" key="3">
    <source>
        <dbReference type="Proteomes" id="UP000018126"/>
    </source>
</evidence>
<dbReference type="InterPro" id="IPR002560">
    <property type="entry name" value="Transposase_DDE"/>
</dbReference>
<dbReference type="PANTHER" id="PTHR33498">
    <property type="entry name" value="TRANSPOSASE FOR INSERTION SEQUENCE ELEMENT IS1557"/>
    <property type="match status" value="1"/>
</dbReference>
<keyword evidence="3" id="KW-1185">Reference proteome</keyword>
<organism evidence="2 3">
    <name type="scientific">Vagococcus lutrae LBD1</name>
    <dbReference type="NCBI Taxonomy" id="1408226"/>
    <lineage>
        <taxon>Bacteria</taxon>
        <taxon>Bacillati</taxon>
        <taxon>Bacillota</taxon>
        <taxon>Bacilli</taxon>
        <taxon>Lactobacillales</taxon>
        <taxon>Enterococcaceae</taxon>
        <taxon>Vagococcus</taxon>
    </lineage>
</organism>
<comment type="caution">
    <text evidence="2">The sequence shown here is derived from an EMBL/GenBank/DDBJ whole genome shotgun (WGS) entry which is preliminary data.</text>
</comment>
<dbReference type="AlphaFoldDB" id="V6Q400"/>
<protein>
    <recommendedName>
        <fullName evidence="1">Transposase IS204/IS1001/IS1096/IS1165 DDE domain-containing protein</fullName>
    </recommendedName>
</protein>
<dbReference type="Pfam" id="PF01610">
    <property type="entry name" value="DDE_Tnp_ISL3"/>
    <property type="match status" value="1"/>
</dbReference>
<evidence type="ECO:0000259" key="1">
    <source>
        <dbReference type="Pfam" id="PF01610"/>
    </source>
</evidence>
<dbReference type="PANTHER" id="PTHR33498:SF1">
    <property type="entry name" value="TRANSPOSASE FOR INSERTION SEQUENCE ELEMENT IS1557"/>
    <property type="match status" value="1"/>
</dbReference>
<proteinExistence type="predicted"/>
<reference evidence="2 3" key="1">
    <citation type="journal article" date="2013" name="Genome Announc.">
        <title>High-Quality Draft Genome Sequence of Vagococcus lutrae Strain LBD1, Isolated from the Largemouth Bass Micropterus salmoides.</title>
        <authorList>
            <person name="Lebreton F."/>
            <person name="Valentino M.D."/>
            <person name="Duncan L.B."/>
            <person name="Zeng Q."/>
            <person name="Manson McGuire A."/>
            <person name="Earl A.M."/>
            <person name="Gilmore M.S."/>
        </authorList>
    </citation>
    <scope>NUCLEOTIDE SEQUENCE [LARGE SCALE GENOMIC DNA]</scope>
    <source>
        <strain evidence="2 3">LBD1</strain>
    </source>
</reference>
<sequence>MCLLLPSRKLTQLIVHFKKYPNPNDVKLLVTDMNAAYFQLTKSVFTSAKIIIDRFHVVKHCNKAFQDFRIKEMKRLKQQNNQIGYLKLKANWRRLTKDRMSINHSEYKTWRSFRAPHYPYQT</sequence>
<dbReference type="InterPro" id="IPR047951">
    <property type="entry name" value="Transpos_ISL3"/>
</dbReference>
<feature type="non-terminal residue" evidence="2">
    <location>
        <position position="122"/>
    </location>
</feature>